<proteinExistence type="predicted"/>
<evidence type="ECO:0000313" key="4">
    <source>
        <dbReference type="Proteomes" id="UP000009183"/>
    </source>
</evidence>
<dbReference type="AlphaFoldDB" id="F6HBC5"/>
<evidence type="ECO:0000256" key="1">
    <source>
        <dbReference type="ARBA" id="ARBA00022737"/>
    </source>
</evidence>
<dbReference type="InterPro" id="IPR058922">
    <property type="entry name" value="WHD_DRP"/>
</dbReference>
<dbReference type="PaxDb" id="29760-VIT_13s0064g00470.t01"/>
<gene>
    <name evidence="3" type="ordered locus">VIT_13s0064g00470</name>
</gene>
<keyword evidence="4" id="KW-1185">Reference proteome</keyword>
<sequence>MAKGLLHPRQSDGRRMEEIDESYFDEPLAKSFFQKFIRESCILMHDLIHALAQHVSVDFFITEVRAEHRGRETHSLNPLLEDIESRSSRKESVQILSECHKLYCE</sequence>
<dbReference type="InParanoid" id="F6HBC5"/>
<evidence type="ECO:0000313" key="3">
    <source>
        <dbReference type="EMBL" id="CCB49527.1"/>
    </source>
</evidence>
<reference evidence="4" key="1">
    <citation type="journal article" date="2007" name="Nature">
        <title>The grapevine genome sequence suggests ancestral hexaploidization in major angiosperm phyla.</title>
        <authorList>
            <consortium name="The French-Italian Public Consortium for Grapevine Genome Characterization."/>
            <person name="Jaillon O."/>
            <person name="Aury J.-M."/>
            <person name="Noel B."/>
            <person name="Policriti A."/>
            <person name="Clepet C."/>
            <person name="Casagrande A."/>
            <person name="Choisne N."/>
            <person name="Aubourg S."/>
            <person name="Vitulo N."/>
            <person name="Jubin C."/>
            <person name="Vezzi A."/>
            <person name="Legeai F."/>
            <person name="Hugueney P."/>
            <person name="Dasilva C."/>
            <person name="Horner D."/>
            <person name="Mica E."/>
            <person name="Jublot D."/>
            <person name="Poulain J."/>
            <person name="Bruyere C."/>
            <person name="Billault A."/>
            <person name="Segurens B."/>
            <person name="Gouyvenoux M."/>
            <person name="Ugarte E."/>
            <person name="Cattonaro F."/>
            <person name="Anthouard V."/>
            <person name="Vico V."/>
            <person name="Del Fabbro C."/>
            <person name="Alaux M."/>
            <person name="Di Gaspero G."/>
            <person name="Dumas V."/>
            <person name="Felice N."/>
            <person name="Paillard S."/>
            <person name="Juman I."/>
            <person name="Moroldo M."/>
            <person name="Scalabrin S."/>
            <person name="Canaguier A."/>
            <person name="Le Clainche I."/>
            <person name="Malacrida G."/>
            <person name="Durand E."/>
            <person name="Pesole G."/>
            <person name="Laucou V."/>
            <person name="Chatelet P."/>
            <person name="Merdinoglu D."/>
            <person name="Delledonne M."/>
            <person name="Pezzotti M."/>
            <person name="Lecharny A."/>
            <person name="Scarpelli C."/>
            <person name="Artiguenave F."/>
            <person name="Pe M.E."/>
            <person name="Valle G."/>
            <person name="Morgante M."/>
            <person name="Caboche M."/>
            <person name="Adam-Blondon A.-F."/>
            <person name="Weissenbach J."/>
            <person name="Quetier F."/>
            <person name="Wincker P."/>
        </authorList>
    </citation>
    <scope>NUCLEOTIDE SEQUENCE [LARGE SCALE GENOMIC DNA]</scope>
    <source>
        <strain evidence="4">cv. Pinot noir / PN40024</strain>
    </source>
</reference>
<dbReference type="Proteomes" id="UP000009183">
    <property type="component" value="Chromosome 13"/>
</dbReference>
<dbReference type="Pfam" id="PF23559">
    <property type="entry name" value="WHD_DRP"/>
    <property type="match status" value="1"/>
</dbReference>
<dbReference type="HOGENOM" id="CLU_2241544_0_0_1"/>
<name>F6HBC5_VITVI</name>
<protein>
    <recommendedName>
        <fullName evidence="2">Disease resistance protein winged helix domain-containing protein</fullName>
    </recommendedName>
</protein>
<organism evidence="3 4">
    <name type="scientific">Vitis vinifera</name>
    <name type="common">Grape</name>
    <dbReference type="NCBI Taxonomy" id="29760"/>
    <lineage>
        <taxon>Eukaryota</taxon>
        <taxon>Viridiplantae</taxon>
        <taxon>Streptophyta</taxon>
        <taxon>Embryophyta</taxon>
        <taxon>Tracheophyta</taxon>
        <taxon>Spermatophyta</taxon>
        <taxon>Magnoliopsida</taxon>
        <taxon>eudicotyledons</taxon>
        <taxon>Gunneridae</taxon>
        <taxon>Pentapetalae</taxon>
        <taxon>rosids</taxon>
        <taxon>Vitales</taxon>
        <taxon>Vitaceae</taxon>
        <taxon>Viteae</taxon>
        <taxon>Vitis</taxon>
    </lineage>
</organism>
<accession>F6HBC5</accession>
<evidence type="ECO:0000259" key="2">
    <source>
        <dbReference type="Pfam" id="PF23559"/>
    </source>
</evidence>
<feature type="domain" description="Disease resistance protein winged helix" evidence="2">
    <location>
        <begin position="1"/>
        <end position="52"/>
    </location>
</feature>
<keyword evidence="1" id="KW-0677">Repeat</keyword>
<dbReference type="EMBL" id="FN595509">
    <property type="protein sequence ID" value="CCB49527.1"/>
    <property type="molecule type" value="Genomic_DNA"/>
</dbReference>